<feature type="compositionally biased region" description="Acidic residues" evidence="1">
    <location>
        <begin position="365"/>
        <end position="377"/>
    </location>
</feature>
<protein>
    <submittedName>
        <fullName evidence="2">Methyltransferase type 11</fullName>
    </submittedName>
</protein>
<dbReference type="RefSeq" id="WP_053237612.1">
    <property type="nucleotide sequence ID" value="NZ_CP011125.1"/>
</dbReference>
<organism evidence="2 3">
    <name type="scientific">Sandaracinus amylolyticus</name>
    <dbReference type="NCBI Taxonomy" id="927083"/>
    <lineage>
        <taxon>Bacteria</taxon>
        <taxon>Pseudomonadati</taxon>
        <taxon>Myxococcota</taxon>
        <taxon>Polyangia</taxon>
        <taxon>Polyangiales</taxon>
        <taxon>Sandaracinaceae</taxon>
        <taxon>Sandaracinus</taxon>
    </lineage>
</organism>
<evidence type="ECO:0000313" key="2">
    <source>
        <dbReference type="EMBL" id="AKF10665.1"/>
    </source>
</evidence>
<feature type="region of interest" description="Disordered" evidence="1">
    <location>
        <begin position="186"/>
        <end position="214"/>
    </location>
</feature>
<dbReference type="KEGG" id="samy:DB32_007814"/>
<sequence>MAAWDAKAMAEPTSEAPYQGRAGATRVESVHLPLPGGALRTLTVHRAVNVATDPQLRERALAGALHRFDGVELAVPFVLHDPAARKLAIVVPEALRHEQLRERARFLAAVAEDASAAVPAYVADATVVVGIAALSEYLARPSAASQRAAEEEELVGKRKEIGAAQQDLIAREDALAERESTLLHREQRMRERAEDVTRREDELTMRGEEHARREAELARREAELARRAEELEGARRDLAMREQELDQRLESIVERERALIVQGPPPEPMPVTISAPTERPRTRSSHPPPPSLGLGLAASSMVPAMRAPVVEPIAEGDVSSVEDDVEELDELEPIRTHPGTEPSIGMVSTGEERISLSEVEELVDDDDVEEEVDDDDIQAAPQSDAPLADDTAELDAADEVTGVSTGVAAAPGLGDRSEMVALLADGLELHVALGDRSDALEGEADLLVQLVVVEGCPVVVLALVDPTGARPFVRRTAIDPRAAEGRRMLESLRRRFEARLVLFGEGNQFLRVGRVAGPRELNVARTLDRVSRLRADAALDAGTAIERALAAPPPIAGASPFAAEDEKGRLDTAAQTARALEELADWASPEKMDHALLVLSVPRDTIDATFVRVLERAVEHGLALPASLGDRALGAGLADDAGALVSKQIAAFRRTLALPDRGGLDDEAVAGNWERLLAAAADAEVALDPEAHDMAWRAIRDVRGEQTGSMPGGALDPARIAAMGTPELVMLLEHPRHRRVAAIALAERGDPELAEAICKAVRKMPRAEVVRVVPRMTKLGDEAGDALIDGLTSRKTFARQAFALALGHLKLRRAVVPLLHLLTSETTDVWREVARVYGSFGNASFRTLSQKLHDPKAPEERYVLTLAHLANHGCVKQVEALTKDADPRVAGIAVRSLQSRDRARWQEEAVGGKRPLEGDDGVLAFSRRFVEELEGTAPESDLATLPGEDI</sequence>
<keyword evidence="3" id="KW-1185">Reference proteome</keyword>
<dbReference type="AlphaFoldDB" id="A0A0F6W9C4"/>
<evidence type="ECO:0000313" key="3">
    <source>
        <dbReference type="Proteomes" id="UP000034883"/>
    </source>
</evidence>
<keyword evidence="2" id="KW-0808">Transferase</keyword>
<dbReference type="GO" id="GO:0008168">
    <property type="term" value="F:methyltransferase activity"/>
    <property type="evidence" value="ECO:0007669"/>
    <property type="project" value="UniProtKB-KW"/>
</dbReference>
<dbReference type="InterPro" id="IPR016024">
    <property type="entry name" value="ARM-type_fold"/>
</dbReference>
<dbReference type="SUPFAM" id="SSF48371">
    <property type="entry name" value="ARM repeat"/>
    <property type="match status" value="1"/>
</dbReference>
<evidence type="ECO:0000256" key="1">
    <source>
        <dbReference type="SAM" id="MobiDB-lite"/>
    </source>
</evidence>
<keyword evidence="2" id="KW-0489">Methyltransferase</keyword>
<dbReference type="GO" id="GO:0032259">
    <property type="term" value="P:methylation"/>
    <property type="evidence" value="ECO:0007669"/>
    <property type="project" value="UniProtKB-KW"/>
</dbReference>
<proteinExistence type="predicted"/>
<name>A0A0F6W9C4_9BACT</name>
<feature type="region of interest" description="Disordered" evidence="1">
    <location>
        <begin position="261"/>
        <end position="296"/>
    </location>
</feature>
<dbReference type="Gene3D" id="1.25.10.10">
    <property type="entry name" value="Leucine-rich Repeat Variant"/>
    <property type="match status" value="1"/>
</dbReference>
<reference evidence="2 3" key="1">
    <citation type="submission" date="2015-03" db="EMBL/GenBank/DDBJ databases">
        <title>Genome assembly of Sandaracinus amylolyticus DSM 53668.</title>
        <authorList>
            <person name="Sharma G."/>
            <person name="Subramanian S."/>
        </authorList>
    </citation>
    <scope>NUCLEOTIDE SEQUENCE [LARGE SCALE GENOMIC DNA]</scope>
    <source>
        <strain evidence="2 3">DSM 53668</strain>
    </source>
</reference>
<dbReference type="Proteomes" id="UP000034883">
    <property type="component" value="Chromosome"/>
</dbReference>
<feature type="region of interest" description="Disordered" evidence="1">
    <location>
        <begin position="318"/>
        <end position="349"/>
    </location>
</feature>
<feature type="region of interest" description="Disordered" evidence="1">
    <location>
        <begin position="365"/>
        <end position="388"/>
    </location>
</feature>
<dbReference type="EMBL" id="CP011125">
    <property type="protein sequence ID" value="AKF10665.1"/>
    <property type="molecule type" value="Genomic_DNA"/>
</dbReference>
<accession>A0A0F6W9C4</accession>
<feature type="compositionally biased region" description="Acidic residues" evidence="1">
    <location>
        <begin position="320"/>
        <end position="331"/>
    </location>
</feature>
<dbReference type="STRING" id="927083.DB32_007814"/>
<dbReference type="InterPro" id="IPR011989">
    <property type="entry name" value="ARM-like"/>
</dbReference>
<gene>
    <name evidence="2" type="ORF">DB32_007814</name>
</gene>
<feature type="region of interest" description="Disordered" evidence="1">
    <location>
        <begin position="1"/>
        <end position="21"/>
    </location>
</feature>